<dbReference type="Proteomes" id="UP000039865">
    <property type="component" value="Unassembled WGS sequence"/>
</dbReference>
<name>A0A078ALT5_STYLE</name>
<dbReference type="Gene3D" id="1.20.58.390">
    <property type="entry name" value="Neurotransmitter-gated ion-channel transmembrane domain"/>
    <property type="match status" value="1"/>
</dbReference>
<evidence type="ECO:0000256" key="1">
    <source>
        <dbReference type="SAM" id="Phobius"/>
    </source>
</evidence>
<evidence type="ECO:0000313" key="3">
    <source>
        <dbReference type="Proteomes" id="UP000039865"/>
    </source>
</evidence>
<keyword evidence="1" id="KW-1133">Transmembrane helix</keyword>
<feature type="transmembrane region" description="Helical" evidence="1">
    <location>
        <begin position="346"/>
        <end position="372"/>
    </location>
</feature>
<feature type="transmembrane region" description="Helical" evidence="1">
    <location>
        <begin position="308"/>
        <end position="325"/>
    </location>
</feature>
<dbReference type="InterPro" id="IPR038050">
    <property type="entry name" value="Neuro_actylchol_rec"/>
</dbReference>
<evidence type="ECO:0000313" key="2">
    <source>
        <dbReference type="EMBL" id="CDW83184.1"/>
    </source>
</evidence>
<keyword evidence="3" id="KW-1185">Reference proteome</keyword>
<reference evidence="2 3" key="1">
    <citation type="submission" date="2014-06" db="EMBL/GenBank/DDBJ databases">
        <authorList>
            <person name="Swart Estienne"/>
        </authorList>
    </citation>
    <scope>NUCLEOTIDE SEQUENCE [LARGE SCALE GENOMIC DNA]</scope>
    <source>
        <strain evidence="2 3">130c</strain>
    </source>
</reference>
<sequence length="413" mass="48022">MQTTLFIDNSIRPAMEQQQNWDNKVLIHNDKTILIPARTKLLLKRIKEVDMNRGICVLNYTQLVWLCCAGLPEKLVTELKTNLKYRVGFDTEESFTPENSAIRESNGWITITYRGSKELIIYGDMTWVPFHLFFVEFHFELSHLEINLELDKFAKSFVDKNAWNTSEKQTKSFIVRFLLHENHQQNEMVGIKIDAKETANVSIAYPFIKIHIVEEQKSNKKEPEKTLNYYPAVRYEIAFYQQPGVSIISAYLPVFVLSFVGLAMFDSPVDLASRISNVAVLLLAYIAFIPSLRSLMPPVPYITMNDGIIGLNLIACLLILLESYLQAYNARNESPDIEYEKLLRQIFKIVVLIVFTLPMVIVFLLSLLYYLYWQRLYSKKSTEDKRSADDFEINTWFLRHQSRIGSPMLINEL</sequence>
<accession>A0A078ALT5</accession>
<keyword evidence="1" id="KW-0812">Transmembrane</keyword>
<gene>
    <name evidence="2" type="primary">Contig1033.g1124</name>
    <name evidence="2" type="ORF">STYLEM_12226</name>
</gene>
<dbReference type="InParanoid" id="A0A078ALT5"/>
<evidence type="ECO:0008006" key="4">
    <source>
        <dbReference type="Google" id="ProtNLM"/>
    </source>
</evidence>
<organism evidence="2 3">
    <name type="scientific">Stylonychia lemnae</name>
    <name type="common">Ciliate</name>
    <dbReference type="NCBI Taxonomy" id="5949"/>
    <lineage>
        <taxon>Eukaryota</taxon>
        <taxon>Sar</taxon>
        <taxon>Alveolata</taxon>
        <taxon>Ciliophora</taxon>
        <taxon>Intramacronucleata</taxon>
        <taxon>Spirotrichea</taxon>
        <taxon>Stichotrichia</taxon>
        <taxon>Sporadotrichida</taxon>
        <taxon>Oxytrichidae</taxon>
        <taxon>Stylonychinae</taxon>
        <taxon>Stylonychia</taxon>
    </lineage>
</organism>
<dbReference type="EMBL" id="CCKQ01011618">
    <property type="protein sequence ID" value="CDW83184.1"/>
    <property type="molecule type" value="Genomic_DNA"/>
</dbReference>
<feature type="transmembrane region" description="Helical" evidence="1">
    <location>
        <begin position="244"/>
        <end position="265"/>
    </location>
</feature>
<keyword evidence="1" id="KW-0472">Membrane</keyword>
<feature type="transmembrane region" description="Helical" evidence="1">
    <location>
        <begin position="277"/>
        <end position="296"/>
    </location>
</feature>
<dbReference type="AlphaFoldDB" id="A0A078ALT5"/>
<proteinExistence type="predicted"/>
<protein>
    <recommendedName>
        <fullName evidence="4">Neurotransmitter-gated ion-channel ligand-binding domain-containing protein</fullName>
    </recommendedName>
</protein>